<evidence type="ECO:0000313" key="3">
    <source>
        <dbReference type="EMBL" id="CDW83299.1"/>
    </source>
</evidence>
<evidence type="ECO:0000256" key="1">
    <source>
        <dbReference type="SAM" id="Coils"/>
    </source>
</evidence>
<feature type="compositionally biased region" description="Basic residues" evidence="2">
    <location>
        <begin position="516"/>
        <end position="525"/>
    </location>
</feature>
<feature type="coiled-coil region" evidence="1">
    <location>
        <begin position="646"/>
        <end position="740"/>
    </location>
</feature>
<dbReference type="PANTHER" id="PTHR23159:SF31">
    <property type="entry name" value="CENTROSOME-ASSOCIATED PROTEIN CEP250 ISOFORM X1"/>
    <property type="match status" value="1"/>
</dbReference>
<evidence type="ECO:0000313" key="4">
    <source>
        <dbReference type="Proteomes" id="UP000039865"/>
    </source>
</evidence>
<accession>A0A078AM51</accession>
<organism evidence="3 4">
    <name type="scientific">Stylonychia lemnae</name>
    <name type="common">Ciliate</name>
    <dbReference type="NCBI Taxonomy" id="5949"/>
    <lineage>
        <taxon>Eukaryota</taxon>
        <taxon>Sar</taxon>
        <taxon>Alveolata</taxon>
        <taxon>Ciliophora</taxon>
        <taxon>Intramacronucleata</taxon>
        <taxon>Spirotrichea</taxon>
        <taxon>Stichotrichia</taxon>
        <taxon>Sporadotrichida</taxon>
        <taxon>Oxytrichidae</taxon>
        <taxon>Stylonychinae</taxon>
        <taxon>Stylonychia</taxon>
    </lineage>
</organism>
<feature type="region of interest" description="Disordered" evidence="2">
    <location>
        <begin position="977"/>
        <end position="1010"/>
    </location>
</feature>
<dbReference type="InParanoid" id="A0A078AM51"/>
<dbReference type="AlphaFoldDB" id="A0A078AM51"/>
<feature type="region of interest" description="Disordered" evidence="2">
    <location>
        <begin position="513"/>
        <end position="546"/>
    </location>
</feature>
<feature type="coiled-coil region" evidence="1">
    <location>
        <begin position="147"/>
        <end position="232"/>
    </location>
</feature>
<dbReference type="PANTHER" id="PTHR23159">
    <property type="entry name" value="CENTROSOMAL PROTEIN 2"/>
    <property type="match status" value="1"/>
</dbReference>
<protein>
    <submittedName>
        <fullName evidence="3">Uncharacterized protein</fullName>
    </submittedName>
</protein>
<feature type="compositionally biased region" description="Polar residues" evidence="2">
    <location>
        <begin position="989"/>
        <end position="1010"/>
    </location>
</feature>
<proteinExistence type="predicted"/>
<name>A0A078AM51_STYLE</name>
<feature type="compositionally biased region" description="Polar residues" evidence="2">
    <location>
        <begin position="923"/>
        <end position="932"/>
    </location>
</feature>
<reference evidence="3 4" key="1">
    <citation type="submission" date="2014-06" db="EMBL/GenBank/DDBJ databases">
        <authorList>
            <person name="Swart Estienne"/>
        </authorList>
    </citation>
    <scope>NUCLEOTIDE SEQUENCE [LARGE SCALE GENOMIC DNA]</scope>
    <source>
        <strain evidence="3 4">130c</strain>
    </source>
</reference>
<feature type="region of interest" description="Disordered" evidence="2">
    <location>
        <begin position="907"/>
        <end position="932"/>
    </location>
</feature>
<sequence length="1217" mass="141197">MQDQMVGSSQNVIKLSKHTKTFKEVAEALLCQLDYLKRQGNLRSFYKNQLADDELEVATISTQLGNQFEEEMNQMREIVREKDHIIDILTKEKNFYARRSEQNHKLNQSNNNGGSTEMDQGKLKAFEEAQMTIKNQNEVIERQAQYIKQFENTLEVLNVERDSYLNRVQNLEQEIQESNQLIENLTNELESKKNKLENTDLSRMASAQLKMIENIVRENAHLKQQNKSLKEYDPLANAMKDSDNILDPNFQKMMEIIQDIFFQIPSQRKAYNQINNNCEEQLIEIKKFVENKLLSGNINPMPNIISPTKLHEQSIPNSNTGIPTAIKYDSKFTSVINLNPLHNIYRDFFSQVHSSQSELVEQKNRSFKDLFNLLEDSVIKFYDLFVKFKTFEHKNQKLEETFIQLDSVFSNEQPDNEDNRVLEELRRLNQVTLAKYFEVHRELSELQALDGAGVQLLKLIKKQNDKSTKINQTQNGSSLSNLKNQENIVQFEQQVIELKLKIQEQDKIIAKLRENRKSKKSRQKSGGRSPRMQDGEMDSSINITRKHNQIKSLDRSYGVMSGSQSYFQSSHIQNQGMREYVANIQNNPQFIEISQNLNKALDKLYEQEEKFENIDKEKTLLQLEYNQLKMDYEKTRIVFDQNEIKLLNLNEQNLSVQDERDNLVKELSQIKLKFQKINNELVSAEKQVEHYTNEVEVQADKAKKIAKLNEELRDLIAQERQANSEEKMKLEEDLEQVKLSWETKIKLMKNKLLMTLQNEGYIQDFHKRSASLAANQYDTITLDEAVKLACDALMNIKQQVNFNQKQCSTLMSHQASISTNHSRQISGPLHQQTFSKIRDVSPIHGTVLSSYDSRYQPNLNDMSKLSCGGGFINDTSKVYETPINDISNNNINDKHSRTPSKFITLQPCTHSSSKKSNKTNYNEQYNSNTSSNQVRNFDTFNDLNATRNDTIKTQDRENIQTQQILNKFSLQASIPDIRTQGPGYEKLQPENQSSKLNSQFQSTPKDFQSTSNTVHSYLQSTNSVSQQNVPKVYSSMMNHRTLQQQQNQQPQQPHIIQTRSLNHVLSPQTNFSLESRPLNQKRLEQLTYTPGKPIESLQSNPSKSSIEMTNNKRKNINEILNSFKKEKESFNEKLTQLKIKLESVKSPEVASLNNDILDKNEGIRSDVSQKHFKSEFQGETLGSPQVENRRAKTLQKLKQYSIILNILFQRQLSYQST</sequence>
<keyword evidence="4" id="KW-1185">Reference proteome</keyword>
<feature type="coiled-coil region" evidence="1">
    <location>
        <begin position="1106"/>
        <end position="1140"/>
    </location>
</feature>
<evidence type="ECO:0000256" key="2">
    <source>
        <dbReference type="SAM" id="MobiDB-lite"/>
    </source>
</evidence>
<dbReference type="Proteomes" id="UP000039865">
    <property type="component" value="Unassembled WGS sequence"/>
</dbReference>
<dbReference type="OrthoDB" id="326991at2759"/>
<keyword evidence="1" id="KW-0175">Coiled coil</keyword>
<dbReference type="EMBL" id="CCKQ01011725">
    <property type="protein sequence ID" value="CDW83299.1"/>
    <property type="molecule type" value="Genomic_DNA"/>
</dbReference>
<gene>
    <name evidence="3" type="primary">Contig1965.g2130</name>
    <name evidence="3" type="ORF">STYLEM_12342</name>
</gene>